<feature type="domain" description="Methyltransferase" evidence="1">
    <location>
        <begin position="63"/>
        <end position="206"/>
    </location>
</feature>
<dbReference type="GO" id="GO:0008168">
    <property type="term" value="F:methyltransferase activity"/>
    <property type="evidence" value="ECO:0007669"/>
    <property type="project" value="UniProtKB-KW"/>
</dbReference>
<keyword evidence="2" id="KW-0489">Methyltransferase</keyword>
<reference evidence="2" key="1">
    <citation type="journal article" date="2015" name="Insect Biochem. Mol. Biol.">
        <title>An insight into the sialome of the horse fly, Tabanus bromius.</title>
        <authorList>
            <person name="Ribeiro J.M."/>
            <person name="Kazimirova M."/>
            <person name="Takac P."/>
            <person name="Andersen J.F."/>
            <person name="Francischetti I.M."/>
        </authorList>
    </citation>
    <scope>NUCLEOTIDE SEQUENCE</scope>
</reference>
<dbReference type="AlphaFoldDB" id="A0A0K8TKV5"/>
<evidence type="ECO:0000313" key="2">
    <source>
        <dbReference type="EMBL" id="JAI14788.1"/>
    </source>
</evidence>
<protein>
    <submittedName>
        <fullName evidence="2">Putative rrna adenine n-6-methyltransferase</fullName>
    </submittedName>
</protein>
<dbReference type="InterPro" id="IPR052220">
    <property type="entry name" value="METTL25"/>
</dbReference>
<dbReference type="PANTHER" id="PTHR12496">
    <property type="entry name" value="CGI-41 METHYLTRANSFERASE"/>
    <property type="match status" value="1"/>
</dbReference>
<feature type="non-terminal residue" evidence="2">
    <location>
        <position position="1"/>
    </location>
</feature>
<dbReference type="InterPro" id="IPR025714">
    <property type="entry name" value="Methyltranfer_dom"/>
</dbReference>
<sequence length="407" mass="47253">EWIGACDALNSGDLSKFLDDKNECPEEESLRKYLQQLEKLKPSYPPVYLPEEFQFNIRGVCPKKMHEIIRLSELIHNKCVGQTDILIDFGCGLGYLSEVLFTKYQFNVLGLESDPIRVRTSIDRQKKYYPDSFDCVYFERELISLDSRNFINRAIEKSFSKIKSPRLVIVGLHACADLSVTAIKLFFDMPTVSKMIIMPCCYHKMQLVEDSSEEQCKFLNIPLSNALRHAINETPGSEHVINRPFLRLACQQAASKWREMTPEEHTLHGNEMYIRGVLDAVLETSEFVTKNKNWKGAATEEITFERIREKYHLKSKVNNRPHDWNVRHKEKFNEVILKYENGGKLTEVLTGLQTTLQELCENIVLYDRLCYVEEYSKDSNIKVNASFRKIVEDKLSPRCFALIVEKI</sequence>
<keyword evidence="2" id="KW-0808">Transferase</keyword>
<dbReference type="SUPFAM" id="SSF53335">
    <property type="entry name" value="S-adenosyl-L-methionine-dependent methyltransferases"/>
    <property type="match status" value="1"/>
</dbReference>
<name>A0A0K8TKV5_TABBR</name>
<proteinExistence type="evidence at transcript level"/>
<organism evidence="2">
    <name type="scientific">Tabanus bromius</name>
    <name type="common">Band-eyed brown horse fly</name>
    <dbReference type="NCBI Taxonomy" id="304241"/>
    <lineage>
        <taxon>Eukaryota</taxon>
        <taxon>Metazoa</taxon>
        <taxon>Ecdysozoa</taxon>
        <taxon>Arthropoda</taxon>
        <taxon>Hexapoda</taxon>
        <taxon>Insecta</taxon>
        <taxon>Pterygota</taxon>
        <taxon>Neoptera</taxon>
        <taxon>Endopterygota</taxon>
        <taxon>Diptera</taxon>
        <taxon>Brachycera</taxon>
        <taxon>Tabanomorpha</taxon>
        <taxon>Tabanoidea</taxon>
        <taxon>Tabanidae</taxon>
        <taxon>Tabanus</taxon>
    </lineage>
</organism>
<dbReference type="GO" id="GO:0032259">
    <property type="term" value="P:methylation"/>
    <property type="evidence" value="ECO:0007669"/>
    <property type="project" value="UniProtKB-KW"/>
</dbReference>
<dbReference type="EMBL" id="GDAI01002815">
    <property type="protein sequence ID" value="JAI14788.1"/>
    <property type="molecule type" value="mRNA"/>
</dbReference>
<dbReference type="PANTHER" id="PTHR12496:SF0">
    <property type="entry name" value="METHYLTRANSFERASE DOMAIN-CONTAINING PROTEIN"/>
    <property type="match status" value="1"/>
</dbReference>
<evidence type="ECO:0000259" key="1">
    <source>
        <dbReference type="Pfam" id="PF13679"/>
    </source>
</evidence>
<accession>A0A0K8TKV5</accession>
<dbReference type="InterPro" id="IPR029063">
    <property type="entry name" value="SAM-dependent_MTases_sf"/>
</dbReference>
<dbReference type="Pfam" id="PF13679">
    <property type="entry name" value="Methyltransf_32"/>
    <property type="match status" value="1"/>
</dbReference>